<dbReference type="InterPro" id="IPR036881">
    <property type="entry name" value="Glyco_hydro_3_C_sf"/>
</dbReference>
<dbReference type="AlphaFoldDB" id="A0A3Q9IDL4"/>
<evidence type="ECO:0000256" key="2">
    <source>
        <dbReference type="ARBA" id="ARBA00022801"/>
    </source>
</evidence>
<keyword evidence="5" id="KW-1185">Reference proteome</keyword>
<comment type="similarity">
    <text evidence="1">Belongs to the glycosyl hydrolase 3 family.</text>
</comment>
<dbReference type="Proteomes" id="UP000270678">
    <property type="component" value="Chromosome"/>
</dbReference>
<name>A0A3Q9IDL4_9BACL</name>
<proteinExistence type="inferred from homology"/>
<organism evidence="4 5">
    <name type="scientific">Paenibacillus lutimineralis</name>
    <dbReference type="NCBI Taxonomy" id="2707005"/>
    <lineage>
        <taxon>Bacteria</taxon>
        <taxon>Bacillati</taxon>
        <taxon>Bacillota</taxon>
        <taxon>Bacilli</taxon>
        <taxon>Bacillales</taxon>
        <taxon>Paenibacillaceae</taxon>
        <taxon>Paenibacillus</taxon>
    </lineage>
</organism>
<dbReference type="OrthoDB" id="9805821at2"/>
<keyword evidence="2 4" id="KW-0378">Hydrolase</keyword>
<evidence type="ECO:0000313" key="5">
    <source>
        <dbReference type="Proteomes" id="UP000270678"/>
    </source>
</evidence>
<dbReference type="Gene3D" id="3.40.50.1700">
    <property type="entry name" value="Glycoside hydrolase family 3 C-terminal domain"/>
    <property type="match status" value="1"/>
</dbReference>
<dbReference type="InterPro" id="IPR050288">
    <property type="entry name" value="Cellulose_deg_GH3"/>
</dbReference>
<feature type="domain" description="Glycoside hydrolase family 3 C-terminal" evidence="3">
    <location>
        <begin position="67"/>
        <end position="252"/>
    </location>
</feature>
<dbReference type="InterPro" id="IPR002772">
    <property type="entry name" value="Glyco_hydro_3_C"/>
</dbReference>
<reference evidence="5" key="1">
    <citation type="submission" date="2018-12" db="EMBL/GenBank/DDBJ databases">
        <title>Complete genome sequence of Paenibacillus sp. MBLB1234.</title>
        <authorList>
            <person name="Nam Y.-D."/>
            <person name="Kang J."/>
            <person name="Chung W.-H."/>
            <person name="Park Y.S."/>
        </authorList>
    </citation>
    <scope>NUCLEOTIDE SEQUENCE [LARGE SCALE GENOMIC DNA]</scope>
    <source>
        <strain evidence="5">MBLB1234</strain>
    </source>
</reference>
<protein>
    <submittedName>
        <fullName evidence="4">Glycoside hydrolase family 3 protein</fullName>
    </submittedName>
</protein>
<dbReference type="PANTHER" id="PTHR42715">
    <property type="entry name" value="BETA-GLUCOSIDASE"/>
    <property type="match status" value="1"/>
</dbReference>
<evidence type="ECO:0000256" key="1">
    <source>
        <dbReference type="ARBA" id="ARBA00005336"/>
    </source>
</evidence>
<dbReference type="PANTHER" id="PTHR42715:SF10">
    <property type="entry name" value="BETA-GLUCOSIDASE"/>
    <property type="match status" value="1"/>
</dbReference>
<accession>A0A3Q9IDL4</accession>
<gene>
    <name evidence="4" type="ORF">EI981_14160</name>
</gene>
<dbReference type="Pfam" id="PF01915">
    <property type="entry name" value="Glyco_hydro_3_C"/>
    <property type="match status" value="1"/>
</dbReference>
<dbReference type="GO" id="GO:0005975">
    <property type="term" value="P:carbohydrate metabolic process"/>
    <property type="evidence" value="ECO:0007669"/>
    <property type="project" value="InterPro"/>
</dbReference>
<sequence length="257" mass="27811">MPSSSGLGDRKIIEAVRNGQLSEEALDRAVERLLRIIIMSVDNKKADATYDKDEHHRLARTVAGETMVLLRNEDQLLPLSQGQKLAIIGPFAQKPRYQGAGSSFVNATKLDVPFEEIKKLAGDTGSVVYTQGFHIDNDDLDHSLIEEAKRAASEADVAVIFAGLPDHYESEGYDRKHMRMPANQEQIITAIAEVQSNVVVILMNGSPVEMPWVGHSKAILEAFLGGQATGGAIADLLFGKVNPSGKLPLQNAASQVG</sequence>
<dbReference type="GO" id="GO:0004553">
    <property type="term" value="F:hydrolase activity, hydrolyzing O-glycosyl compounds"/>
    <property type="evidence" value="ECO:0007669"/>
    <property type="project" value="InterPro"/>
</dbReference>
<evidence type="ECO:0000313" key="4">
    <source>
        <dbReference type="EMBL" id="AZS18291.1"/>
    </source>
</evidence>
<dbReference type="EMBL" id="CP034346">
    <property type="protein sequence ID" value="AZS18291.1"/>
    <property type="molecule type" value="Genomic_DNA"/>
</dbReference>
<dbReference type="SUPFAM" id="SSF52279">
    <property type="entry name" value="Beta-D-glucan exohydrolase, C-terminal domain"/>
    <property type="match status" value="1"/>
</dbReference>
<dbReference type="KEGG" id="plut:EI981_14160"/>
<evidence type="ECO:0000259" key="3">
    <source>
        <dbReference type="Pfam" id="PF01915"/>
    </source>
</evidence>